<dbReference type="Proteomes" id="UP000831151">
    <property type="component" value="Chromosome"/>
</dbReference>
<dbReference type="SMART" id="SM00910">
    <property type="entry name" value="HIRAN"/>
    <property type="match status" value="1"/>
</dbReference>
<dbReference type="InterPro" id="IPR014905">
    <property type="entry name" value="HIRAN"/>
</dbReference>
<sequence length="131" mass="15025">MSDLVKKDDGGGLLGVLHGTGGLVVPKPFEREIYLFTTHVAGTTHIDNIFDIEKHLNIDDKLLFFREDNPHDEKAIRVETLQKEKIGYVPRGDNAVFSRLMDAGKELYARIKDKETVDEWLRIEIDIYLKD</sequence>
<keyword evidence="1" id="KW-0479">Metal-binding</keyword>
<evidence type="ECO:0000313" key="5">
    <source>
        <dbReference type="Proteomes" id="UP000831151"/>
    </source>
</evidence>
<evidence type="ECO:0000256" key="2">
    <source>
        <dbReference type="ARBA" id="ARBA00022801"/>
    </source>
</evidence>
<gene>
    <name evidence="4" type="ORF">M1R53_00780</name>
</gene>
<dbReference type="GO" id="GO:0003676">
    <property type="term" value="F:nucleic acid binding"/>
    <property type="evidence" value="ECO:0007669"/>
    <property type="project" value="InterPro"/>
</dbReference>
<feature type="domain" description="HIRAN" evidence="3">
    <location>
        <begin position="33"/>
        <end position="129"/>
    </location>
</feature>
<dbReference type="Pfam" id="PF08797">
    <property type="entry name" value="HIRAN"/>
    <property type="match status" value="1"/>
</dbReference>
<dbReference type="AlphaFoldDB" id="A0A9E7DJL0"/>
<dbReference type="Gene3D" id="3.30.70.2330">
    <property type="match status" value="1"/>
</dbReference>
<organism evidence="4 5">
    <name type="scientific">Fenollaria massiliensis</name>
    <dbReference type="NCBI Taxonomy" id="938288"/>
    <lineage>
        <taxon>Bacteria</taxon>
        <taxon>Bacillati</taxon>
        <taxon>Bacillota</taxon>
        <taxon>Clostridia</taxon>
        <taxon>Eubacteriales</taxon>
        <taxon>Fenollaria</taxon>
    </lineage>
</organism>
<keyword evidence="5" id="KW-1185">Reference proteome</keyword>
<keyword evidence="2" id="KW-0378">Hydrolase</keyword>
<dbReference type="EMBL" id="CP096649">
    <property type="protein sequence ID" value="UQK59234.1"/>
    <property type="molecule type" value="Genomic_DNA"/>
</dbReference>
<evidence type="ECO:0000259" key="3">
    <source>
        <dbReference type="SMART" id="SM00910"/>
    </source>
</evidence>
<accession>A0A9E7DJL0</accession>
<dbReference type="GO" id="GO:0008270">
    <property type="term" value="F:zinc ion binding"/>
    <property type="evidence" value="ECO:0007669"/>
    <property type="project" value="InterPro"/>
</dbReference>
<protein>
    <submittedName>
        <fullName evidence="4">HIRAN domain-containing protein</fullName>
    </submittedName>
</protein>
<name>A0A9E7DJL0_9FIRM</name>
<proteinExistence type="predicted"/>
<dbReference type="GO" id="GO:0016818">
    <property type="term" value="F:hydrolase activity, acting on acid anhydrides, in phosphorus-containing anhydrides"/>
    <property type="evidence" value="ECO:0007669"/>
    <property type="project" value="InterPro"/>
</dbReference>
<dbReference type="RefSeq" id="WP_249242736.1">
    <property type="nucleotide sequence ID" value="NZ_CP096649.1"/>
</dbReference>
<evidence type="ECO:0000313" key="4">
    <source>
        <dbReference type="EMBL" id="UQK59234.1"/>
    </source>
</evidence>
<dbReference type="KEGG" id="fms:M1R53_00780"/>
<evidence type="ECO:0000256" key="1">
    <source>
        <dbReference type="ARBA" id="ARBA00022723"/>
    </source>
</evidence>
<reference evidence="4" key="1">
    <citation type="submission" date="2022-04" db="EMBL/GenBank/DDBJ databases">
        <title>Complete genome sequences of Ezakiella coagulans and Fenollaria massiliensis.</title>
        <authorList>
            <person name="France M.T."/>
            <person name="Clifford J."/>
            <person name="Narina S."/>
            <person name="Rutt L."/>
            <person name="Ravel J."/>
        </authorList>
    </citation>
    <scope>NUCLEOTIDE SEQUENCE</scope>
    <source>
        <strain evidence="4">C0061C2</strain>
    </source>
</reference>